<reference evidence="2" key="1">
    <citation type="journal article" date="2019" name="Gigascience">
        <title>De novo genome assembly of the endangered Acer yangbiense, a plant species with extremely small populations endemic to Yunnan Province, China.</title>
        <authorList>
            <person name="Yang J."/>
            <person name="Wariss H.M."/>
            <person name="Tao L."/>
            <person name="Zhang R."/>
            <person name="Yun Q."/>
            <person name="Hollingsworth P."/>
            <person name="Dao Z."/>
            <person name="Luo G."/>
            <person name="Guo H."/>
            <person name="Ma Y."/>
            <person name="Sun W."/>
        </authorList>
    </citation>
    <scope>NUCLEOTIDE SEQUENCE [LARGE SCALE GENOMIC DNA]</scope>
    <source>
        <strain evidence="2">cv. Malutang</strain>
    </source>
</reference>
<dbReference type="EMBL" id="VAHF01000002">
    <property type="protein sequence ID" value="TXG69347.1"/>
    <property type="molecule type" value="Genomic_DNA"/>
</dbReference>
<accession>A0A5C7IIZ5</accession>
<organism evidence="1 2">
    <name type="scientific">Acer yangbiense</name>
    <dbReference type="NCBI Taxonomy" id="1000413"/>
    <lineage>
        <taxon>Eukaryota</taxon>
        <taxon>Viridiplantae</taxon>
        <taxon>Streptophyta</taxon>
        <taxon>Embryophyta</taxon>
        <taxon>Tracheophyta</taxon>
        <taxon>Spermatophyta</taxon>
        <taxon>Magnoliopsida</taxon>
        <taxon>eudicotyledons</taxon>
        <taxon>Gunneridae</taxon>
        <taxon>Pentapetalae</taxon>
        <taxon>rosids</taxon>
        <taxon>malvids</taxon>
        <taxon>Sapindales</taxon>
        <taxon>Sapindaceae</taxon>
        <taxon>Hippocastanoideae</taxon>
        <taxon>Acereae</taxon>
        <taxon>Acer</taxon>
    </lineage>
</organism>
<sequence>MVNGYPRGIVKLGASIRDDSVVFCEVPNVSCATLQANFKTYENGSGQMINYTKSAVTLRYNCGVDSRILIIRNLGISHDNVFGFTYFGG</sequence>
<protein>
    <submittedName>
        <fullName evidence="1">Uncharacterized protein</fullName>
    </submittedName>
</protein>
<gene>
    <name evidence="1" type="ORF">EZV62_004282</name>
</gene>
<keyword evidence="2" id="KW-1185">Reference proteome</keyword>
<evidence type="ECO:0000313" key="1">
    <source>
        <dbReference type="EMBL" id="TXG69347.1"/>
    </source>
</evidence>
<comment type="caution">
    <text evidence="1">The sequence shown here is derived from an EMBL/GenBank/DDBJ whole genome shotgun (WGS) entry which is preliminary data.</text>
</comment>
<evidence type="ECO:0000313" key="2">
    <source>
        <dbReference type="Proteomes" id="UP000323000"/>
    </source>
</evidence>
<name>A0A5C7IIZ5_9ROSI</name>
<dbReference type="AlphaFoldDB" id="A0A5C7IIZ5"/>
<dbReference type="Proteomes" id="UP000323000">
    <property type="component" value="Chromosome 2"/>
</dbReference>
<proteinExistence type="predicted"/>